<name>A0ABD3UFJ4_SINWO</name>
<dbReference type="AlphaFoldDB" id="A0ABD3UFJ4"/>
<keyword evidence="2" id="KW-1185">Reference proteome</keyword>
<evidence type="ECO:0008006" key="3">
    <source>
        <dbReference type="Google" id="ProtNLM"/>
    </source>
</evidence>
<evidence type="ECO:0000313" key="2">
    <source>
        <dbReference type="Proteomes" id="UP001634394"/>
    </source>
</evidence>
<dbReference type="EMBL" id="JBJQND010000016">
    <property type="protein sequence ID" value="KAL3847213.1"/>
    <property type="molecule type" value="Genomic_DNA"/>
</dbReference>
<comment type="caution">
    <text evidence="1">The sequence shown here is derived from an EMBL/GenBank/DDBJ whole genome shotgun (WGS) entry which is preliminary data.</text>
</comment>
<dbReference type="Proteomes" id="UP001634394">
    <property type="component" value="Unassembled WGS sequence"/>
</dbReference>
<accession>A0ABD3UFJ4</accession>
<protein>
    <recommendedName>
        <fullName evidence="3">Netrin receptor UNC5</fullName>
    </recommendedName>
</protein>
<evidence type="ECO:0000313" key="1">
    <source>
        <dbReference type="EMBL" id="KAL3847213.1"/>
    </source>
</evidence>
<proteinExistence type="predicted"/>
<gene>
    <name evidence="1" type="ORF">ACJMK2_018135</name>
</gene>
<dbReference type="Gene3D" id="1.10.533.10">
    <property type="entry name" value="Death Domain, Fas"/>
    <property type="match status" value="1"/>
</dbReference>
<dbReference type="Gene3D" id="2.60.220.30">
    <property type="match status" value="1"/>
</dbReference>
<reference evidence="1 2" key="1">
    <citation type="submission" date="2024-11" db="EMBL/GenBank/DDBJ databases">
        <title>Chromosome-level genome assembly of the freshwater bivalve Anodonta woodiana.</title>
        <authorList>
            <person name="Chen X."/>
        </authorList>
    </citation>
    <scope>NUCLEOTIDE SEQUENCE [LARGE SCALE GENOMIC DNA]</scope>
    <source>
        <strain evidence="1">MN2024</strain>
        <tissue evidence="1">Gills</tissue>
    </source>
</reference>
<dbReference type="InterPro" id="IPR011029">
    <property type="entry name" value="DEATH-like_dom_sf"/>
</dbReference>
<sequence length="522" mass="58834">MDKAKVLNLDKIDKDKSATIWENSDVSKIRGICRESAVLEGLNIPSNCYDLATTYVKISGETENSSSVFYQVVSMSEKKCETFSADVQDGYVHFPLPPRMKHLFVISRGTWKQDTLTPEGLDLKCDDIEHITIRCPPGSVNTTCIIRTQVMFPNPVEKTEDSNDDTTIDFVSPSLCIKLDGTNRFQKTVTATLPGPSTPSNTKNTKLYLVDITDDDEIRLSTVISGTTQYCEFEVDHPTRHVIVRFKGHIQSNDNRWQRDLQSHFPSIHRKCKIVVFAALYLENTIWIEIVQSERVNYVKESSSERSLAHLKNAESKQISLRYGDAITVRAQRGIKIPTVYTVDYMQIMFTANENDNNLTFGVEIVGEATSAELEFWLKGTQVYVCRFNTKELLTKESEATPSMLTDDSNDLAIFIKSKTLTTKSLAVLAFHIPVEKVFFLALGLGLSTNEVEHLKNAGHKDNVLAVYVLIEWRSKHIKDDFDDMISELAEALDGIARTDLASALKNASKTKRILNHGDFHD</sequence>
<dbReference type="CDD" id="cd01670">
    <property type="entry name" value="Death"/>
    <property type="match status" value="1"/>
</dbReference>
<organism evidence="1 2">
    <name type="scientific">Sinanodonta woodiana</name>
    <name type="common">Chinese pond mussel</name>
    <name type="synonym">Anodonta woodiana</name>
    <dbReference type="NCBI Taxonomy" id="1069815"/>
    <lineage>
        <taxon>Eukaryota</taxon>
        <taxon>Metazoa</taxon>
        <taxon>Spiralia</taxon>
        <taxon>Lophotrochozoa</taxon>
        <taxon>Mollusca</taxon>
        <taxon>Bivalvia</taxon>
        <taxon>Autobranchia</taxon>
        <taxon>Heteroconchia</taxon>
        <taxon>Palaeoheterodonta</taxon>
        <taxon>Unionida</taxon>
        <taxon>Unionoidea</taxon>
        <taxon>Unionidae</taxon>
        <taxon>Unioninae</taxon>
        <taxon>Sinanodonta</taxon>
    </lineage>
</organism>